<gene>
    <name evidence="7" type="primary">var149</name>
</gene>
<dbReference type="VEuPathDB" id="PlasmoDB:PfML01_120024700"/>
<feature type="region of interest" description="Disordered" evidence="1">
    <location>
        <begin position="1087"/>
        <end position="1117"/>
    </location>
</feature>
<dbReference type="InterPro" id="IPR004258">
    <property type="entry name" value="DBL"/>
</dbReference>
<dbReference type="Pfam" id="PF03011">
    <property type="entry name" value="PFEMP"/>
    <property type="match status" value="1"/>
</dbReference>
<dbReference type="VEuPathDB" id="PlasmoDB:PfSD01_070005600"/>
<dbReference type="VEuPathDB" id="PlasmoDB:PfCD01_030005500"/>
<dbReference type="VEuPathDB" id="PlasmoDB:PfTG01_000025900"/>
<feature type="domain" description="Duffy-antigen binding" evidence="3">
    <location>
        <begin position="906"/>
        <end position="1164"/>
    </location>
</feature>
<dbReference type="FunFam" id="1.20.58.830:FF:000001">
    <property type="entry name" value="Erythrocyte membrane protein 1, PfEMP1"/>
    <property type="match status" value="1"/>
</dbReference>
<dbReference type="Pfam" id="PF21807">
    <property type="entry name" value="PfEMP1_CIDRalpha1_dom"/>
    <property type="match status" value="1"/>
</dbReference>
<feature type="domain" description="Plasmodium falciparum erythrocyte membrane protein-1 N-terminal segment" evidence="4">
    <location>
        <begin position="16"/>
        <end position="51"/>
    </location>
</feature>
<reference evidence="7" key="1">
    <citation type="journal article" date="2015" name="Malar. J.">
        <title>Transcription of the var genes from a freshly-obtained field isolate of Plasmodium falciparum shows more variable switching patterns than long laboratory-adapted isolates.</title>
        <authorList>
            <person name="Ye R."/>
            <person name="Zhang D."/>
            <person name="Chen B."/>
            <person name="Zhu Y."/>
            <person name="Zhang Y."/>
            <person name="Wang S."/>
            <person name="Pan W."/>
        </authorList>
    </citation>
    <scope>NUCLEOTIDE SEQUENCE</scope>
    <source>
        <strain evidence="7">FCYN0906-5H</strain>
    </source>
</reference>
<dbReference type="InterPro" id="IPR029210">
    <property type="entry name" value="PfEMP1_NTS"/>
</dbReference>
<dbReference type="InterPro" id="IPR049158">
    <property type="entry name" value="PfEMP1_CIDRalpha1_dom"/>
</dbReference>
<name>A0A0F6P921_PLAFA</name>
<feature type="compositionally biased region" description="Polar residues" evidence="1">
    <location>
        <begin position="1087"/>
        <end position="1109"/>
    </location>
</feature>
<dbReference type="GO" id="GO:0016020">
    <property type="term" value="C:membrane"/>
    <property type="evidence" value="ECO:0007669"/>
    <property type="project" value="InterPro"/>
</dbReference>
<dbReference type="VEuPathDB" id="PlasmoDB:PfNF54_040018600"/>
<dbReference type="EMBL" id="KJ856455">
    <property type="protein sequence ID" value="AJD77385.1"/>
    <property type="molecule type" value="Genomic_DNA"/>
</dbReference>
<proteinExistence type="predicted"/>
<dbReference type="VEuPathDB" id="PlasmoDB:PfNF166_000006900"/>
<dbReference type="InterPro" id="IPR042202">
    <property type="entry name" value="Duffy-ag-bd_sf"/>
</dbReference>
<dbReference type="VEuPathDB" id="PlasmoDB:PF3D7_0413100"/>
<dbReference type="SUPFAM" id="SSF140924">
    <property type="entry name" value="Duffy binding domain-like"/>
    <property type="match status" value="3"/>
</dbReference>
<dbReference type="InterPro" id="IPR008602">
    <property type="entry name" value="Duffy-antigen-binding"/>
</dbReference>
<feature type="compositionally biased region" description="Polar residues" evidence="1">
    <location>
        <begin position="889"/>
        <end position="904"/>
    </location>
</feature>
<evidence type="ECO:0000259" key="6">
    <source>
        <dbReference type="Pfam" id="PF22672"/>
    </source>
</evidence>
<organism evidence="7">
    <name type="scientific">Plasmodium falciparum</name>
    <name type="common">malaria parasite P. falciparum</name>
    <dbReference type="NCBI Taxonomy" id="5833"/>
    <lineage>
        <taxon>Eukaryota</taxon>
        <taxon>Sar</taxon>
        <taxon>Alveolata</taxon>
        <taxon>Apicomplexa</taxon>
        <taxon>Aconoidasida</taxon>
        <taxon>Haemosporida</taxon>
        <taxon>Plasmodiidae</taxon>
        <taxon>Plasmodium</taxon>
        <taxon>Plasmodium (Laverania)</taxon>
    </lineage>
</organism>
<dbReference type="VEuPathDB" id="PlasmoDB:PfHB3_020026500"/>
<dbReference type="VEuPathDB" id="PlasmoDB:PfNF54_020005100"/>
<feature type="region of interest" description="Disordered" evidence="1">
    <location>
        <begin position="853"/>
        <end position="906"/>
    </location>
</feature>
<feature type="compositionally biased region" description="Basic and acidic residues" evidence="1">
    <location>
        <begin position="772"/>
        <end position="785"/>
    </location>
</feature>
<feature type="region of interest" description="Disordered" evidence="1">
    <location>
        <begin position="725"/>
        <end position="822"/>
    </location>
</feature>
<dbReference type="VEuPathDB" id="PlasmoDB:PfSD01_140082900"/>
<feature type="domain" description="Duffy-binding-like" evidence="2">
    <location>
        <begin position="587"/>
        <end position="730"/>
    </location>
</feature>
<dbReference type="Gene3D" id="1.20.58.1930">
    <property type="match status" value="1"/>
</dbReference>
<dbReference type="FunFam" id="1.20.58.830:FF:000005">
    <property type="entry name" value="Erythrocyte membrane protein 1, PfEMP1"/>
    <property type="match status" value="1"/>
</dbReference>
<feature type="domain" description="PfEMP1 CIDRalpha1" evidence="5">
    <location>
        <begin position="515"/>
        <end position="567"/>
    </location>
</feature>
<feature type="non-terminal residue" evidence="7">
    <location>
        <position position="1362"/>
    </location>
</feature>
<dbReference type="Pfam" id="PF22672">
    <property type="entry name" value="DBL_C"/>
    <property type="match status" value="2"/>
</dbReference>
<feature type="compositionally biased region" description="Basic and acidic residues" evidence="1">
    <location>
        <begin position="875"/>
        <end position="888"/>
    </location>
</feature>
<feature type="domain" description="Duffy-antigen binding" evidence="3">
    <location>
        <begin position="113"/>
        <end position="307"/>
    </location>
</feature>
<evidence type="ECO:0000313" key="7">
    <source>
        <dbReference type="EMBL" id="AJD77385.1"/>
    </source>
</evidence>
<feature type="domain" description="Duffy-binding-like" evidence="6">
    <location>
        <begin position="311"/>
        <end position="472"/>
    </location>
</feature>
<dbReference type="Gene3D" id="1.20.1310.20">
    <property type="entry name" value="Duffy-antigen binding domain"/>
    <property type="match status" value="2"/>
</dbReference>
<dbReference type="Pfam" id="PF05424">
    <property type="entry name" value="Duffy_binding"/>
    <property type="match status" value="2"/>
</dbReference>
<dbReference type="VEuPathDB" id="PlasmoDB:PfGN01_040005200"/>
<evidence type="ECO:0000259" key="4">
    <source>
        <dbReference type="Pfam" id="PF15447"/>
    </source>
</evidence>
<feature type="region of interest" description="Disordered" evidence="1">
    <location>
        <begin position="1176"/>
        <end position="1198"/>
    </location>
</feature>
<dbReference type="VEuPathDB" id="PlasmoDB:PfNF135_120005300"/>
<feature type="compositionally biased region" description="Low complexity" evidence="1">
    <location>
        <begin position="859"/>
        <end position="874"/>
    </location>
</feature>
<accession>A0A0F6P921</accession>
<dbReference type="Pfam" id="PF15447">
    <property type="entry name" value="NTS"/>
    <property type="match status" value="1"/>
</dbReference>
<dbReference type="VEuPathDB" id="PlasmoDB:PfGA01_100045500"/>
<feature type="region of interest" description="Disordered" evidence="1">
    <location>
        <begin position="927"/>
        <end position="947"/>
    </location>
</feature>
<dbReference type="FunFam" id="1.20.1310.20:FF:000001">
    <property type="entry name" value="Erythrocyte membrane protein 1, PfEMP1"/>
    <property type="match status" value="1"/>
</dbReference>
<protein>
    <submittedName>
        <fullName evidence="7">Erythrocyte membrane protein 1</fullName>
    </submittedName>
</protein>
<evidence type="ECO:0000259" key="3">
    <source>
        <dbReference type="Pfam" id="PF05424"/>
    </source>
</evidence>
<feature type="compositionally biased region" description="Polar residues" evidence="1">
    <location>
        <begin position="1183"/>
        <end position="1198"/>
    </location>
</feature>
<dbReference type="VEuPathDB" id="PlasmoDB:PfIT_080013800"/>
<evidence type="ECO:0000256" key="1">
    <source>
        <dbReference type="SAM" id="MobiDB-lite"/>
    </source>
</evidence>
<feature type="compositionally biased region" description="Acidic residues" evidence="1">
    <location>
        <begin position="754"/>
        <end position="764"/>
    </location>
</feature>
<dbReference type="VEuPathDB" id="PlasmoDB:PfDd2_030005400"/>
<dbReference type="GO" id="GO:0046789">
    <property type="term" value="F:host cell surface receptor binding"/>
    <property type="evidence" value="ECO:0007669"/>
    <property type="project" value="InterPro"/>
</dbReference>
<dbReference type="Gene3D" id="1.20.58.830">
    <property type="match status" value="2"/>
</dbReference>
<evidence type="ECO:0000259" key="5">
    <source>
        <dbReference type="Pfam" id="PF21807"/>
    </source>
</evidence>
<dbReference type="InterPro" id="IPR054595">
    <property type="entry name" value="DBL_C"/>
</dbReference>
<dbReference type="VEuPathDB" id="PlasmoDB:PF3D7_0200100"/>
<sequence length="1362" mass="154050">MVIQITGGEGRIEDTTAKHALDKIGEKIYEKAKKDAEPYINELHGTLSQAKFENVPNGQQTPGNPCQLKYQWHTNATNGKSYPCRAGKEERFSEVHGGECDKKKISGSNDNEGACAPYRRLHLCVRNLENISNYEKINKDTLLADVCLAALHEGAAISRNHDKYKLTNSSSQICTVLARSFADIGDIIRGKDLYRGNNGKDKLEENLKKYFQQIHKEVTSTRGKNRQALQERYNGDKDPNYYQLREDWWNNNRKMVWYAITCGAENDSTYFRHTCGTGEKRNATNHDCRCAINDVPTYFDYVPQYLRWFEEWGEEFCRLRKHKLENAIKNCRGDSEGGKKLYCDLNGFDCTKTAKGKNQLVEGEGCKKCTVPCDNFVHWIDNQKQEFEKQKNKYAEEIKKAEATTEASNGKINNTYEKDFYINLKEHYNDVKYFLEKLSKEGICQSQPTVGKETADAADFTNEKYVKTFDHTTYCQACPWCGLKEAADGTWERLDDMSECAKKEEEKKYKKDNITKIPVLTPEKVKKGILQKYENFCKNSDGNNGGQIKNWQCYYDEEKPNGQNNNCILGDWQNVKEEDKIMSYNAFFWKWVHDMLIDSIEWRDEHGRCINKKEETKCIPACNKKCECFQKWVKRKTKEWQQVKDHYEKEDFQGIGRYWTLGYLLNEYFPKINAPYKGVKSVQEFIKEMEKIIEDNSNKIEATSDDNSINKVLDHEKDEAQNCLKTHENPCPKPKAPAGNGVARSADTARDPTEEKEEEDEDDDPKNIPELNIKDEEDKDPVFHDPEEDAGGGSDVGAKESEEETEGSGEDPVSPPTTTKDVVNPCEIVAELFEKPEDFKDACTLKYVTGKNYGWKCVTPSGKPSDTGSTTSGGDSERPSRSRRDTSDVKTATTSDKGATTSSGAICVPPRRRKLYVGKLKEWANSDKTLSSGETQPQGSGNTTVNGASTSPQVALLHAFVKSAAVETFFLWDRYKKLNTPQSGSLLGGLPQIALANGAINGYVPSGDEQNPEQELQKGHIPIDFLRLMFYTLGDYRDICVGKTPDGIDAVIVSSSGGSVKDIKGEEKSNNITTNEISSKIKEFLQKQNSDTAGSSSGRAPSQTGTHTQPSDEKRKKWWSQNGEHIWNGMICALTYKENGSGGEKNTTITQDDGLKGALLEKGKPKKEDYKYEKMELKEENSDTQPKASTASQHPTTTKLKDFVVRPPYFRYLEEWGETFCRQRTRMLEQIKVDCTQGDDKCSGDGENCETIRKQDYSTVRNFYCPSCAISCRNYKKWINTKKTQYEKQSNAYSNQKEKCQTQSNGAGPNNDGKGFCGTVTTCDTAGDFLQTLKNGPCKTNKENGEDAIDFNNQGKTFKHTN</sequence>
<dbReference type="VEuPathDB" id="PlasmoDB:PfSN01_070016700"/>
<dbReference type="VEuPathDB" id="PlasmoDB:PfIT_000010800"/>
<dbReference type="VEuPathDB" id="PlasmoDB:PfGB4_090005500"/>
<feature type="domain" description="Duffy-binding-like" evidence="6">
    <location>
        <begin position="1215"/>
        <end position="1361"/>
    </location>
</feature>
<evidence type="ECO:0000259" key="2">
    <source>
        <dbReference type="Pfam" id="PF03011"/>
    </source>
</evidence>